<protein>
    <recommendedName>
        <fullName evidence="2">Type II/III secretion system secretin-like domain-containing protein</fullName>
    </recommendedName>
</protein>
<reference evidence="3" key="1">
    <citation type="submission" date="2019-03" db="EMBL/GenBank/DDBJ databases">
        <title>Lake Tanganyika Metagenome-Assembled Genomes (MAGs).</title>
        <authorList>
            <person name="Tran P."/>
        </authorList>
    </citation>
    <scope>NUCLEOTIDE SEQUENCE</scope>
    <source>
        <strain evidence="3">K_DeepCast_150m_m2_040</strain>
    </source>
</reference>
<evidence type="ECO:0000313" key="3">
    <source>
        <dbReference type="EMBL" id="MBM3330369.1"/>
    </source>
</evidence>
<dbReference type="PANTHER" id="PTHR30332">
    <property type="entry name" value="PROBABLE GENERAL SECRETION PATHWAY PROTEIN D"/>
    <property type="match status" value="1"/>
</dbReference>
<evidence type="ECO:0000259" key="2">
    <source>
        <dbReference type="Pfam" id="PF00263"/>
    </source>
</evidence>
<evidence type="ECO:0000256" key="1">
    <source>
        <dbReference type="RuleBase" id="RU004003"/>
    </source>
</evidence>
<accession>A0A937XFA6</accession>
<gene>
    <name evidence="3" type="ORF">FJY68_00800</name>
</gene>
<dbReference type="GO" id="GO:0009306">
    <property type="term" value="P:protein secretion"/>
    <property type="evidence" value="ECO:0007669"/>
    <property type="project" value="InterPro"/>
</dbReference>
<organism evidence="3 4">
    <name type="scientific">candidate division WOR-3 bacterium</name>
    <dbReference type="NCBI Taxonomy" id="2052148"/>
    <lineage>
        <taxon>Bacteria</taxon>
        <taxon>Bacteria division WOR-3</taxon>
    </lineage>
</organism>
<sequence length="400" mass="42207">MGRSNVTDTRKGHGMRYLISLAILLLAVGGTARAGYEELTVGVGEQRIVGVPSGSDITFTGPLRIKRLDAGSVKVIGDAPGWGSVTIKSGSDITQYSVTVVEIPPEQTISRLRALLPDVPLTYSTGGGKVIVGGRVETSRDLMRFNRIMEMFPGVVNMVTIAAKEPLIDIAVTLVEVDASSGSGVDLLNIGSPAGGAGLTGSIPLGDITGGTINQDDFQVQLNLSSAILSALKAQIEDGRARIVASPRVVTQNLKQAEITSGGMIPYPVVNANGGVSVEYKPYGIKLTVTPEERDQDILLQLRLESSEPVGTVTGGSQNPLTARSLDVSIAVEKDRTLAIAGLFNAVTARQTRGGCLFPLFSASASTRQRELIVLVTPRVSLDGIQQDFFKLVTPRDLTK</sequence>
<dbReference type="Pfam" id="PF00263">
    <property type="entry name" value="Secretin"/>
    <property type="match status" value="1"/>
</dbReference>
<dbReference type="AlphaFoldDB" id="A0A937XFA6"/>
<dbReference type="InterPro" id="IPR050810">
    <property type="entry name" value="Bact_Secretion_Sys_Channel"/>
</dbReference>
<dbReference type="InterPro" id="IPR004846">
    <property type="entry name" value="T2SS/T3SS_dom"/>
</dbReference>
<dbReference type="EMBL" id="VGIR01000002">
    <property type="protein sequence ID" value="MBM3330369.1"/>
    <property type="molecule type" value="Genomic_DNA"/>
</dbReference>
<name>A0A937XFA6_UNCW3</name>
<dbReference type="Proteomes" id="UP000779900">
    <property type="component" value="Unassembled WGS sequence"/>
</dbReference>
<proteinExistence type="inferred from homology"/>
<evidence type="ECO:0000313" key="4">
    <source>
        <dbReference type="Proteomes" id="UP000779900"/>
    </source>
</evidence>
<dbReference type="GO" id="GO:0015627">
    <property type="term" value="C:type II protein secretion system complex"/>
    <property type="evidence" value="ECO:0007669"/>
    <property type="project" value="TreeGrafter"/>
</dbReference>
<comment type="caution">
    <text evidence="3">The sequence shown here is derived from an EMBL/GenBank/DDBJ whole genome shotgun (WGS) entry which is preliminary data.</text>
</comment>
<feature type="domain" description="Type II/III secretion system secretin-like" evidence="2">
    <location>
        <begin position="236"/>
        <end position="380"/>
    </location>
</feature>
<dbReference type="PANTHER" id="PTHR30332:SF17">
    <property type="entry name" value="TYPE IV PILIATION SYSTEM PROTEIN DR_0774-RELATED"/>
    <property type="match status" value="1"/>
</dbReference>
<comment type="similarity">
    <text evidence="1">Belongs to the bacterial secretin family.</text>
</comment>